<dbReference type="InterPro" id="IPR015943">
    <property type="entry name" value="WD40/YVTN_repeat-like_dom_sf"/>
</dbReference>
<evidence type="ECO:0000313" key="4">
    <source>
        <dbReference type="EMBL" id="CEK76966.1"/>
    </source>
</evidence>
<feature type="non-terminal residue" evidence="4">
    <location>
        <position position="410"/>
    </location>
</feature>
<evidence type="ECO:0000256" key="1">
    <source>
        <dbReference type="ARBA" id="ARBA00022737"/>
    </source>
</evidence>
<protein>
    <recommendedName>
        <fullName evidence="3">Sortilin N-terminal domain-containing protein</fullName>
    </recommendedName>
</protein>
<dbReference type="GO" id="GO:0006897">
    <property type="term" value="P:endocytosis"/>
    <property type="evidence" value="ECO:0007669"/>
    <property type="project" value="TreeGrafter"/>
</dbReference>
<keyword evidence="2" id="KW-0812">Transmembrane</keyword>
<feature type="non-terminal residue" evidence="4">
    <location>
        <position position="1"/>
    </location>
</feature>
<dbReference type="Gene3D" id="2.130.10.10">
    <property type="entry name" value="YVTN repeat-like/Quinoprotein amine dehydrogenase"/>
    <property type="match status" value="1"/>
</dbReference>
<organism evidence="4">
    <name type="scientific">Arion vulgaris</name>
    <dbReference type="NCBI Taxonomy" id="1028688"/>
    <lineage>
        <taxon>Eukaryota</taxon>
        <taxon>Metazoa</taxon>
        <taxon>Spiralia</taxon>
        <taxon>Lophotrochozoa</taxon>
        <taxon>Mollusca</taxon>
        <taxon>Gastropoda</taxon>
        <taxon>Heterobranchia</taxon>
        <taxon>Euthyneura</taxon>
        <taxon>Panpulmonata</taxon>
        <taxon>Eupulmonata</taxon>
        <taxon>Stylommatophora</taxon>
        <taxon>Helicina</taxon>
        <taxon>Arionoidea</taxon>
        <taxon>Arionidae</taxon>
        <taxon>Arion</taxon>
    </lineage>
</organism>
<dbReference type="GO" id="GO:0016050">
    <property type="term" value="P:vesicle organization"/>
    <property type="evidence" value="ECO:0007669"/>
    <property type="project" value="TreeGrafter"/>
</dbReference>
<dbReference type="InterPro" id="IPR031778">
    <property type="entry name" value="Sortilin_N"/>
</dbReference>
<dbReference type="AlphaFoldDB" id="A0A0B7AAE9"/>
<dbReference type="Pfam" id="PF15902">
    <property type="entry name" value="Sortilin-Vps10"/>
    <property type="match status" value="1"/>
</dbReference>
<dbReference type="GO" id="GO:0016020">
    <property type="term" value="C:membrane"/>
    <property type="evidence" value="ECO:0007669"/>
    <property type="project" value="TreeGrafter"/>
</dbReference>
<accession>A0A0B7AAE9</accession>
<dbReference type="CDD" id="cd15482">
    <property type="entry name" value="Sialidase_non-viral"/>
    <property type="match status" value="1"/>
</dbReference>
<keyword evidence="2" id="KW-0472">Membrane</keyword>
<evidence type="ECO:0000256" key="2">
    <source>
        <dbReference type="SAM" id="Phobius"/>
    </source>
</evidence>
<reference evidence="4" key="1">
    <citation type="submission" date="2014-12" db="EMBL/GenBank/DDBJ databases">
        <title>Insight into the proteome of Arion vulgaris.</title>
        <authorList>
            <person name="Aradska J."/>
            <person name="Bulat T."/>
            <person name="Smidak R."/>
            <person name="Sarate P."/>
            <person name="Gangsoo J."/>
            <person name="Sialana F."/>
            <person name="Bilban M."/>
            <person name="Lubec G."/>
        </authorList>
    </citation>
    <scope>NUCLEOTIDE SEQUENCE</scope>
    <source>
        <tissue evidence="4">Skin</tissue>
    </source>
</reference>
<evidence type="ECO:0000259" key="3">
    <source>
        <dbReference type="Pfam" id="PF15902"/>
    </source>
</evidence>
<feature type="domain" description="Sortilin N-terminal" evidence="3">
    <location>
        <begin position="140"/>
        <end position="403"/>
    </location>
</feature>
<dbReference type="EMBL" id="HACG01030101">
    <property type="protein sequence ID" value="CEK76966.1"/>
    <property type="molecule type" value="Transcribed_RNA"/>
</dbReference>
<sequence>IKSNCTMFISMSIIILYLILSPVLCINIYKTAQPIRMSQSDTEDVSVNNEFLPLFRTKRDTSELEVTETESERGDATCEKQKAFFSDKRNKLKDGDRLEETRMFVNESKFNLALAWAGENDDGTLLVLTTDVQSGQAVSTLWRSTDHGRNWTDWTSHVDNKVFRKDDGLQRNPHNSKKVYLISYEHFIYLTEDGGQTWRRSNLTVLTGNSTSVGEQLEFHPESKFENYVAVILNDRQLYVTYDNFVSGAKPIKTNAQTVKWGTEEAKTEKSLYVTTKKLHSGQNVVPEMMDLERYDSEKNVWKTILPRVVVFNVEDKFIYASIFKSENPKNQNDERLMMISTDGGETWNEAKLPTLTMDRFFSVLDMSEGLIFMHVDNPGDTGHGTLYTSSSNGLVYSESLRNHLFPNYN</sequence>
<dbReference type="PANTHER" id="PTHR12106:SF23">
    <property type="entry name" value="SORTILIN"/>
    <property type="match status" value="1"/>
</dbReference>
<name>A0A0B7AAE9_9EUPU</name>
<dbReference type="SUPFAM" id="SSF110296">
    <property type="entry name" value="Oligoxyloglucan reducing end-specific cellobiohydrolase"/>
    <property type="match status" value="1"/>
</dbReference>
<feature type="transmembrane region" description="Helical" evidence="2">
    <location>
        <begin position="6"/>
        <end position="29"/>
    </location>
</feature>
<keyword evidence="1" id="KW-0677">Repeat</keyword>
<keyword evidence="2" id="KW-1133">Transmembrane helix</keyword>
<dbReference type="GO" id="GO:0005794">
    <property type="term" value="C:Golgi apparatus"/>
    <property type="evidence" value="ECO:0007669"/>
    <property type="project" value="TreeGrafter"/>
</dbReference>
<dbReference type="GO" id="GO:0006895">
    <property type="term" value="P:Golgi to endosome transport"/>
    <property type="evidence" value="ECO:0007669"/>
    <property type="project" value="TreeGrafter"/>
</dbReference>
<proteinExistence type="predicted"/>
<dbReference type="InterPro" id="IPR050310">
    <property type="entry name" value="VPS10-sortilin"/>
</dbReference>
<gene>
    <name evidence="4" type="primary">ORF102351</name>
</gene>
<dbReference type="GO" id="GO:0005829">
    <property type="term" value="C:cytosol"/>
    <property type="evidence" value="ECO:0007669"/>
    <property type="project" value="GOC"/>
</dbReference>
<dbReference type="PANTHER" id="PTHR12106">
    <property type="entry name" value="SORTILIN RELATED"/>
    <property type="match status" value="1"/>
</dbReference>